<evidence type="ECO:0000313" key="3">
    <source>
        <dbReference type="Proteomes" id="UP000738431"/>
    </source>
</evidence>
<name>A0ABZ1CF15_9BACT</name>
<evidence type="ECO:0000313" key="2">
    <source>
        <dbReference type="EMBL" id="WRQ90002.1"/>
    </source>
</evidence>
<feature type="chain" id="PRO_5045506211" description="DUF1570 domain-containing protein" evidence="1">
    <location>
        <begin position="26"/>
        <end position="550"/>
    </location>
</feature>
<keyword evidence="1" id="KW-0732">Signal</keyword>
<evidence type="ECO:0000256" key="1">
    <source>
        <dbReference type="SAM" id="SignalP"/>
    </source>
</evidence>
<protein>
    <recommendedName>
        <fullName evidence="4">DUF1570 domain-containing protein</fullName>
    </recommendedName>
</protein>
<feature type="signal peptide" evidence="1">
    <location>
        <begin position="1"/>
        <end position="25"/>
    </location>
</feature>
<dbReference type="Proteomes" id="UP000738431">
    <property type="component" value="Chromosome"/>
</dbReference>
<dbReference type="RefSeq" id="WP_221032073.1">
    <property type="nucleotide sequence ID" value="NZ_CP139781.1"/>
</dbReference>
<proteinExistence type="predicted"/>
<keyword evidence="3" id="KW-1185">Reference proteome</keyword>
<organism evidence="2 3">
    <name type="scientific">Actomonas aquatica</name>
    <dbReference type="NCBI Taxonomy" id="2866162"/>
    <lineage>
        <taxon>Bacteria</taxon>
        <taxon>Pseudomonadati</taxon>
        <taxon>Verrucomicrobiota</taxon>
        <taxon>Opitutia</taxon>
        <taxon>Opitutales</taxon>
        <taxon>Opitutaceae</taxon>
        <taxon>Actomonas</taxon>
    </lineage>
</organism>
<reference evidence="2 3" key="1">
    <citation type="submission" date="2023-12" db="EMBL/GenBank/DDBJ databases">
        <title>Description of an unclassified Opitutus bacterium of Verrucomicrobiota.</title>
        <authorList>
            <person name="Zhang D.-F."/>
        </authorList>
    </citation>
    <scope>NUCLEOTIDE SEQUENCE [LARGE SCALE GENOMIC DNA]</scope>
    <source>
        <strain evidence="2 3">WL0086</strain>
    </source>
</reference>
<dbReference type="EMBL" id="CP139781">
    <property type="protein sequence ID" value="WRQ90002.1"/>
    <property type="molecule type" value="Genomic_DNA"/>
</dbReference>
<gene>
    <name evidence="2" type="ORF">K1X11_011340</name>
</gene>
<accession>A0ABZ1CF15</accession>
<evidence type="ECO:0008006" key="4">
    <source>
        <dbReference type="Google" id="ProtNLM"/>
    </source>
</evidence>
<sequence length="550" mass="60597">MPSRFSATRIVAPFPLIAVLLAANARGQETPFELNTSTVQLREFAITERRAPDAPEEVWDWRSGTVDDIEFISSASEERTEKLVTHLGEFANLLHWLIPQWPRPADPPLRLIICGSRGTFAELRPVTTDDARPDTLSAYYHGYRHSYAVIDDNDGLQVWDWQPVTFTATQISDRPFTNRGTGPFLRFAPTTDFGQMGFGTNTTELLEREYVRHLLLSQGWSSPAWFTEGMARLVATAKVDGDRVRIGRLDTVQMGEFGQTASELSLRFHRQAMKPLMELFTVNYDSPDYLNARGSKFSDQSLAFVHYSLYGAKGRYQAALLNWLGRLQIDAPSEAAFRECFGTSTSSFGAQLRGYFDGGLYRSPVTSADDLPTAPELVIGPADPAQVAVFKAETQALAGRAVEASALLESSLANGFANFALHVARAELALAARDYETAAAALATASSLDEPLSDEYRAARLELEVRSEPALDSATAKRLLIDALQLQQQLPGQNLRFTTLLAEIFLRSPLKPDEAFVNLLETRAANLPPNAELTAVIQQVRAKAGGSFSP</sequence>